<organism evidence="1 2">
    <name type="scientific">Chamaesiphon polymorphus CCALA 037</name>
    <dbReference type="NCBI Taxonomy" id="2107692"/>
    <lineage>
        <taxon>Bacteria</taxon>
        <taxon>Bacillati</taxon>
        <taxon>Cyanobacteriota</taxon>
        <taxon>Cyanophyceae</taxon>
        <taxon>Gomontiellales</taxon>
        <taxon>Chamaesiphonaceae</taxon>
        <taxon>Chamaesiphon</taxon>
    </lineage>
</organism>
<dbReference type="InterPro" id="IPR014945">
    <property type="entry name" value="DUF1816"/>
</dbReference>
<dbReference type="RefSeq" id="WP_106309088.1">
    <property type="nucleotide sequence ID" value="NZ_PVWO01000323.1"/>
</dbReference>
<dbReference type="AlphaFoldDB" id="A0A2T1G5V8"/>
<dbReference type="OrthoDB" id="560125at2"/>
<proteinExistence type="predicted"/>
<gene>
    <name evidence="1" type="ORF">C7B77_20390</name>
</gene>
<protein>
    <recommendedName>
        <fullName evidence="3">DUF1816 domain-containing protein</fullName>
    </recommendedName>
</protein>
<dbReference type="EMBL" id="PVWO01000323">
    <property type="protein sequence ID" value="PSB52556.1"/>
    <property type="molecule type" value="Genomic_DNA"/>
</dbReference>
<keyword evidence="2" id="KW-1185">Reference proteome</keyword>
<reference evidence="1 2" key="1">
    <citation type="submission" date="2018-03" db="EMBL/GenBank/DDBJ databases">
        <title>The ancient ancestry and fast evolution of plastids.</title>
        <authorList>
            <person name="Moore K.R."/>
            <person name="Magnabosco C."/>
            <person name="Momper L."/>
            <person name="Gold D.A."/>
            <person name="Bosak T."/>
            <person name="Fournier G.P."/>
        </authorList>
    </citation>
    <scope>NUCLEOTIDE SEQUENCE [LARGE SCALE GENOMIC DNA]</scope>
    <source>
        <strain evidence="1 2">CCALA 037</strain>
    </source>
</reference>
<name>A0A2T1G5V8_9CYAN</name>
<evidence type="ECO:0000313" key="2">
    <source>
        <dbReference type="Proteomes" id="UP000238937"/>
    </source>
</evidence>
<evidence type="ECO:0000313" key="1">
    <source>
        <dbReference type="EMBL" id="PSB52556.1"/>
    </source>
</evidence>
<evidence type="ECO:0008006" key="3">
    <source>
        <dbReference type="Google" id="ProtNLM"/>
    </source>
</evidence>
<accession>A0A2T1G5V8</accession>
<dbReference type="Pfam" id="PF08846">
    <property type="entry name" value="DUF1816"/>
    <property type="match status" value="1"/>
</dbReference>
<comment type="caution">
    <text evidence="1">The sequence shown here is derived from an EMBL/GenBank/DDBJ whole genome shotgun (WGS) entry which is preliminary data.</text>
</comment>
<sequence length="98" mass="11016">MNIQDIWSSALHLVGQAWWVEITTEQPHCTYYFGPFATAVEADEAKVGYVEDLEGESAQGIQVAIKRCKPVQMTIDYEESAQEHYKSVVKTPMSGQYG</sequence>
<dbReference type="Proteomes" id="UP000238937">
    <property type="component" value="Unassembled WGS sequence"/>
</dbReference>